<feature type="domain" description="DUF4397" evidence="1">
    <location>
        <begin position="38"/>
        <end position="145"/>
    </location>
</feature>
<dbReference type="Proteomes" id="UP000515806">
    <property type="component" value="Chromosome"/>
</dbReference>
<dbReference type="RefSeq" id="WP_187593802.1">
    <property type="nucleotide sequence ID" value="NZ_CP060723.1"/>
</dbReference>
<dbReference type="Pfam" id="PF14344">
    <property type="entry name" value="DUF4397"/>
    <property type="match status" value="1"/>
</dbReference>
<reference evidence="2 3" key="1">
    <citation type="submission" date="2020-08" db="EMBL/GenBank/DDBJ databases">
        <title>Genome sequence of Pedobacter roseus KACC 11594T.</title>
        <authorList>
            <person name="Hyun D.-W."/>
            <person name="Bae J.-W."/>
        </authorList>
    </citation>
    <scope>NUCLEOTIDE SEQUENCE [LARGE SCALE GENOMIC DNA]</scope>
    <source>
        <strain evidence="2 3">KACC 11594</strain>
    </source>
</reference>
<evidence type="ECO:0000313" key="3">
    <source>
        <dbReference type="Proteomes" id="UP000515806"/>
    </source>
</evidence>
<dbReference type="KEGG" id="proe:H9L23_04215"/>
<keyword evidence="3" id="KW-1185">Reference proteome</keyword>
<dbReference type="InterPro" id="IPR025510">
    <property type="entry name" value="DUF4397"/>
</dbReference>
<evidence type="ECO:0000259" key="1">
    <source>
        <dbReference type="Pfam" id="PF14344"/>
    </source>
</evidence>
<gene>
    <name evidence="2" type="ORF">H9L23_04215</name>
</gene>
<name>A0A7G9QIY9_9SPHI</name>
<accession>A0A7G9QIY9</accession>
<evidence type="ECO:0000313" key="2">
    <source>
        <dbReference type="EMBL" id="QNN43314.1"/>
    </source>
</evidence>
<dbReference type="PROSITE" id="PS51257">
    <property type="entry name" value="PROKAR_LIPOPROTEIN"/>
    <property type="match status" value="1"/>
</dbReference>
<organism evidence="2 3">
    <name type="scientific">Pedobacter roseus</name>
    <dbReference type="NCBI Taxonomy" id="336820"/>
    <lineage>
        <taxon>Bacteria</taxon>
        <taxon>Pseudomonadati</taxon>
        <taxon>Bacteroidota</taxon>
        <taxon>Sphingobacteriia</taxon>
        <taxon>Sphingobacteriales</taxon>
        <taxon>Sphingobacteriaceae</taxon>
        <taxon>Pedobacter</taxon>
    </lineage>
</organism>
<dbReference type="EMBL" id="CP060723">
    <property type="protein sequence ID" value="QNN43314.1"/>
    <property type="molecule type" value="Genomic_DNA"/>
</dbReference>
<protein>
    <submittedName>
        <fullName evidence="2">DUF4397 domain-containing protein</fullName>
    </submittedName>
</protein>
<dbReference type="AlphaFoldDB" id="A0A7G9QIY9"/>
<sequence>MKIYTYLSKSLILFISLTTIGLTSCKKSDDGEIAKGQAKVKMVNASLADVHQDVYLDDEKLTTVALAFGETSEYLKIPSGNRNVSYTGTNNTTTDTSLNFTPSITYTTFLVTNKKGELEIVSYEDNLSNTESTKAKIKLINLTPNFTTGINVMVQAGTQFVNGLLFKEASNYFTVDAGLNLKYNVVGSGSIKTINAASLEGGKIYTIWFSGTTAATLEAHIITDN</sequence>
<proteinExistence type="predicted"/>